<dbReference type="InterPro" id="IPR006668">
    <property type="entry name" value="Mg_transptr_MgtE_intracell_dom"/>
</dbReference>
<dbReference type="Pfam" id="PF01769">
    <property type="entry name" value="MgtE"/>
    <property type="match status" value="1"/>
</dbReference>
<evidence type="ECO:0000256" key="5">
    <source>
        <dbReference type="ARBA" id="ARBA00022842"/>
    </source>
</evidence>
<dbReference type="GO" id="GO:0005886">
    <property type="term" value="C:plasma membrane"/>
    <property type="evidence" value="ECO:0007669"/>
    <property type="project" value="UniProtKB-SubCell"/>
</dbReference>
<proteinExistence type="inferred from homology"/>
<reference evidence="12" key="1">
    <citation type="journal article" date="2011" name="BMC Genomics">
        <title>Complete genome sequence of the filamentous anoxygenic phototrophic bacterium Chloroflexus aurantiacus.</title>
        <authorList>
            <person name="Tang K.H."/>
            <person name="Barry K."/>
            <person name="Chertkov O."/>
            <person name="Dalin E."/>
            <person name="Han C.S."/>
            <person name="Hauser L.J."/>
            <person name="Honchak B.M."/>
            <person name="Karbach L.E."/>
            <person name="Land M.L."/>
            <person name="Lapidus A."/>
            <person name="Larimer F.W."/>
            <person name="Mikhailova N."/>
            <person name="Pitluck S."/>
            <person name="Pierson B.K."/>
            <person name="Blankenship R.E."/>
        </authorList>
    </citation>
    <scope>NUCLEOTIDE SEQUENCE [LARGE SCALE GENOMIC DNA]</scope>
    <source>
        <strain evidence="12">ATCC 29366 / DSM 635 / J-10-fl</strain>
    </source>
</reference>
<keyword evidence="9" id="KW-1003">Cell membrane</keyword>
<evidence type="ECO:0000256" key="6">
    <source>
        <dbReference type="ARBA" id="ARBA00022989"/>
    </source>
</evidence>
<evidence type="ECO:0000313" key="12">
    <source>
        <dbReference type="Proteomes" id="UP000002008"/>
    </source>
</evidence>
<accession>A9WBV0</accession>
<dbReference type="InParanoid" id="A9WBV0"/>
<dbReference type="KEGG" id="cau:Caur_3724"/>
<dbReference type="InterPro" id="IPR046342">
    <property type="entry name" value="CBS_dom_sf"/>
</dbReference>
<feature type="transmembrane region" description="Helical" evidence="9">
    <location>
        <begin position="424"/>
        <end position="447"/>
    </location>
</feature>
<comment type="subcellular location">
    <subcellularLocation>
        <location evidence="9">Cell membrane</location>
        <topology evidence="9">Multi-pass membrane protein</topology>
    </subcellularLocation>
    <subcellularLocation>
        <location evidence="1">Membrane</location>
        <topology evidence="1">Multi-pass membrane protein</topology>
    </subcellularLocation>
</comment>
<dbReference type="SUPFAM" id="SSF161093">
    <property type="entry name" value="MgtE membrane domain-like"/>
    <property type="match status" value="1"/>
</dbReference>
<dbReference type="EnsemblBacteria" id="ABY36902">
    <property type="protein sequence ID" value="ABY36902"/>
    <property type="gene ID" value="Caur_3724"/>
</dbReference>
<feature type="transmembrane region" description="Helical" evidence="9">
    <location>
        <begin position="286"/>
        <end position="304"/>
    </location>
</feature>
<dbReference type="Pfam" id="PF00571">
    <property type="entry name" value="CBS"/>
    <property type="match status" value="2"/>
</dbReference>
<keyword evidence="8" id="KW-0129">CBS domain</keyword>
<evidence type="ECO:0000256" key="8">
    <source>
        <dbReference type="PROSITE-ProRule" id="PRU00703"/>
    </source>
</evidence>
<keyword evidence="9" id="KW-0479">Metal-binding</keyword>
<dbReference type="FunCoup" id="A9WBV0">
    <property type="interactions" value="165"/>
</dbReference>
<dbReference type="eggNOG" id="COG2239">
    <property type="taxonomic scope" value="Bacteria"/>
</dbReference>
<evidence type="ECO:0000256" key="9">
    <source>
        <dbReference type="RuleBase" id="RU362011"/>
    </source>
</evidence>
<dbReference type="GO" id="GO:0015693">
    <property type="term" value="P:magnesium ion transport"/>
    <property type="evidence" value="ECO:0000318"/>
    <property type="project" value="GO_Central"/>
</dbReference>
<comment type="subunit">
    <text evidence="9">Homodimer.</text>
</comment>
<comment type="function">
    <text evidence="9">Acts as a magnesium transporter.</text>
</comment>
<keyword evidence="7 9" id="KW-0472">Membrane</keyword>
<evidence type="ECO:0000256" key="3">
    <source>
        <dbReference type="ARBA" id="ARBA00022448"/>
    </source>
</evidence>
<organism evidence="11 12">
    <name type="scientific">Chloroflexus aurantiacus (strain ATCC 29366 / DSM 635 / J-10-fl)</name>
    <dbReference type="NCBI Taxonomy" id="324602"/>
    <lineage>
        <taxon>Bacteria</taxon>
        <taxon>Bacillati</taxon>
        <taxon>Chloroflexota</taxon>
        <taxon>Chloroflexia</taxon>
        <taxon>Chloroflexales</taxon>
        <taxon>Chloroflexineae</taxon>
        <taxon>Chloroflexaceae</taxon>
        <taxon>Chloroflexus</taxon>
    </lineage>
</organism>
<dbReference type="NCBIfam" id="TIGR00400">
    <property type="entry name" value="mgtE"/>
    <property type="match status" value="1"/>
</dbReference>
<gene>
    <name evidence="11" type="ordered locus">Caur_3724</name>
</gene>
<dbReference type="Gene3D" id="1.25.60.10">
    <property type="entry name" value="MgtE N-terminal domain-like"/>
    <property type="match status" value="1"/>
</dbReference>
<protein>
    <recommendedName>
        <fullName evidence="9">Magnesium transporter MgtE</fullName>
    </recommendedName>
</protein>
<dbReference type="InterPro" id="IPR006667">
    <property type="entry name" value="SLC41_membr_dom"/>
</dbReference>
<sequence length="451" mass="49925">MTTFPTPRLDEVKALIAEQRWLDLREQLSRWPAPEIADLLRELSAAERMLVFRVLPRALAGEVFSYLEHDDQYELLTSLSLEETRLLLANLSPDDRTQLFEELPGQVTQKLLNLLSPHDLKEARQLLGYPEESVGRLMTPDYVAVRPGWTIARALDHIRVRGRDSETIDVIYVTDEKWRLLDAIELRRFILAEPTQTVRSLMDESYVVLSAFDDRERAVEALRRYSLPALPVVDSDGVLVGIVTFDDLIDVAEEEVTEDFYRSAAIEPLRGSYLETPIFELVRKRVPWLVALVFVNVFSGAAIAAFEETIAAVVALVFFLPLLIGSAGNAGSQSATLTVRALATGDIDSGDWWRLLAKELLVALLLGSAMALAVGLLGVIRVGWHVASVVSLTMMVLVLMGSLIGMSLPFLLRRLGLDPATASGPLVTSLSDIGGVLIYFSLATWLLGLTS</sequence>
<dbReference type="InterPro" id="IPR000644">
    <property type="entry name" value="CBS_dom"/>
</dbReference>
<dbReference type="PROSITE" id="PS51371">
    <property type="entry name" value="CBS"/>
    <property type="match status" value="1"/>
</dbReference>
<feature type="transmembrane region" description="Helical" evidence="9">
    <location>
        <begin position="360"/>
        <end position="380"/>
    </location>
</feature>
<evidence type="ECO:0000259" key="10">
    <source>
        <dbReference type="PROSITE" id="PS51371"/>
    </source>
</evidence>
<dbReference type="Gene3D" id="3.10.580.10">
    <property type="entry name" value="CBS-domain"/>
    <property type="match status" value="1"/>
</dbReference>
<keyword evidence="6 9" id="KW-1133">Transmembrane helix</keyword>
<dbReference type="InterPro" id="IPR036739">
    <property type="entry name" value="SLC41_membr_dom_sf"/>
</dbReference>
<dbReference type="HOGENOM" id="CLU_037408_2_2_0"/>
<comment type="similarity">
    <text evidence="2 9">Belongs to the SLC41A transporter family.</text>
</comment>
<dbReference type="CDD" id="cd04606">
    <property type="entry name" value="CBS_pair_Mg_transporter"/>
    <property type="match status" value="1"/>
</dbReference>
<dbReference type="EMBL" id="CP000909">
    <property type="protein sequence ID" value="ABY36902.1"/>
    <property type="molecule type" value="Genomic_DNA"/>
</dbReference>
<name>A9WBV0_CHLAA</name>
<keyword evidence="4 9" id="KW-0812">Transmembrane</keyword>
<dbReference type="AlphaFoldDB" id="A9WBV0"/>
<dbReference type="RefSeq" id="WP_012259555.1">
    <property type="nucleotide sequence ID" value="NC_010175.1"/>
</dbReference>
<dbReference type="SUPFAM" id="SSF54631">
    <property type="entry name" value="CBS-domain pair"/>
    <property type="match status" value="1"/>
</dbReference>
<evidence type="ECO:0000313" key="11">
    <source>
        <dbReference type="EMBL" id="ABY36902.1"/>
    </source>
</evidence>
<dbReference type="InterPro" id="IPR038076">
    <property type="entry name" value="MgtE_N_sf"/>
</dbReference>
<dbReference type="STRING" id="324602.Caur_3724"/>
<dbReference type="Proteomes" id="UP000002008">
    <property type="component" value="Chromosome"/>
</dbReference>
<evidence type="ECO:0000256" key="4">
    <source>
        <dbReference type="ARBA" id="ARBA00022692"/>
    </source>
</evidence>
<evidence type="ECO:0000256" key="1">
    <source>
        <dbReference type="ARBA" id="ARBA00004141"/>
    </source>
</evidence>
<dbReference type="SUPFAM" id="SSF158791">
    <property type="entry name" value="MgtE N-terminal domain-like"/>
    <property type="match status" value="1"/>
</dbReference>
<feature type="domain" description="CBS" evidence="10">
    <location>
        <begin position="202"/>
        <end position="258"/>
    </location>
</feature>
<feature type="transmembrane region" description="Helical" evidence="9">
    <location>
        <begin position="310"/>
        <end position="330"/>
    </location>
</feature>
<keyword evidence="3 9" id="KW-0813">Transport</keyword>
<dbReference type="InterPro" id="IPR006669">
    <property type="entry name" value="MgtE_transporter"/>
</dbReference>
<dbReference type="PANTHER" id="PTHR43773:SF1">
    <property type="entry name" value="MAGNESIUM TRANSPORTER MGTE"/>
    <property type="match status" value="1"/>
</dbReference>
<dbReference type="SMART" id="SM00116">
    <property type="entry name" value="CBS"/>
    <property type="match status" value="1"/>
</dbReference>
<dbReference type="Pfam" id="PF03448">
    <property type="entry name" value="MgtE_N"/>
    <property type="match status" value="1"/>
</dbReference>
<dbReference type="GO" id="GO:0000287">
    <property type="term" value="F:magnesium ion binding"/>
    <property type="evidence" value="ECO:0000318"/>
    <property type="project" value="GO_Central"/>
</dbReference>
<feature type="transmembrane region" description="Helical" evidence="9">
    <location>
        <begin position="386"/>
        <end position="412"/>
    </location>
</feature>
<dbReference type="GO" id="GO:0015095">
    <property type="term" value="F:magnesium ion transmembrane transporter activity"/>
    <property type="evidence" value="ECO:0007669"/>
    <property type="project" value="UniProtKB-UniRule"/>
</dbReference>
<dbReference type="PANTHER" id="PTHR43773">
    <property type="entry name" value="MAGNESIUM TRANSPORTER MGTE"/>
    <property type="match status" value="1"/>
</dbReference>
<keyword evidence="5 9" id="KW-0460">Magnesium</keyword>
<evidence type="ECO:0000256" key="2">
    <source>
        <dbReference type="ARBA" id="ARBA00009749"/>
    </source>
</evidence>
<dbReference type="Gene3D" id="1.10.357.20">
    <property type="entry name" value="SLC41 divalent cation transporters, integral membrane domain"/>
    <property type="match status" value="1"/>
</dbReference>
<keyword evidence="12" id="KW-1185">Reference proteome</keyword>
<dbReference type="PATRIC" id="fig|324602.8.peg.4181"/>
<dbReference type="SMART" id="SM00924">
    <property type="entry name" value="MgtE_N"/>
    <property type="match status" value="1"/>
</dbReference>
<evidence type="ECO:0000256" key="7">
    <source>
        <dbReference type="ARBA" id="ARBA00023136"/>
    </source>
</evidence>